<reference evidence="14" key="1">
    <citation type="submission" date="2023-03" db="EMBL/GenBank/DDBJ databases">
        <authorList>
            <person name="Julca I."/>
        </authorList>
    </citation>
    <scope>NUCLEOTIDE SEQUENCE</scope>
</reference>
<keyword evidence="6 13" id="KW-1133">Transmembrane helix</keyword>
<keyword evidence="3 11" id="KW-0349">Heme</keyword>
<keyword evidence="4 13" id="KW-0812">Transmembrane</keyword>
<evidence type="ECO:0000256" key="4">
    <source>
        <dbReference type="ARBA" id="ARBA00022692"/>
    </source>
</evidence>
<accession>A0AAV1C1H5</accession>
<evidence type="ECO:0000256" key="13">
    <source>
        <dbReference type="SAM" id="Phobius"/>
    </source>
</evidence>
<evidence type="ECO:0000313" key="14">
    <source>
        <dbReference type="EMBL" id="CAI9088913.1"/>
    </source>
</evidence>
<dbReference type="InterPro" id="IPR050665">
    <property type="entry name" value="Cytochrome_P450_Monooxygen"/>
</dbReference>
<keyword evidence="9 12" id="KW-0503">Monooxygenase</keyword>
<dbReference type="Gene3D" id="1.10.630.10">
    <property type="entry name" value="Cytochrome P450"/>
    <property type="match status" value="1"/>
</dbReference>
<evidence type="ECO:0000256" key="5">
    <source>
        <dbReference type="ARBA" id="ARBA00022723"/>
    </source>
</evidence>
<evidence type="ECO:0000256" key="9">
    <source>
        <dbReference type="ARBA" id="ARBA00023033"/>
    </source>
</evidence>
<dbReference type="PANTHER" id="PTHR24282:SF255">
    <property type="entry name" value="CYTOCHROME P450 72A11-RELATED"/>
    <property type="match status" value="1"/>
</dbReference>
<sequence length="520" mass="60311">MAVELTFKSVVSYGLLSLIFYWFYKVLDWAWLKPKRYEKILRSQGLKGNPYRLLTGDQQESGAIIKEALSKPIGFEDDLSKRLIPHIRKAVQTHGKNSFMWVGRIPRVLVTDPDLVREVLTKYYKFHKNLHDHDPITRVLLTGVGMLEGEPWAARRKIIKSAFFFEKLKNMLPAFYISTIEMIDKWDKTIPAGGSAEVEVWEDLRVLSGDVTARTLFGEEFKELGGIIYDLLQELNLLTMEVIRSVYIPGWRFLPTKRNNRMRAIDKEIRERVLEIITKKKKQILSGEHTGTDFLSTLLECNLNEIKEFGKNVEMSLEEIIKECKLFFLAGQDTTASLVTWTLVFLCRFPEWQRRAREEVLQIIGDKKPDYDGISHLKTLNMILYETLRLYPPIVELTKVAQEDTQLGSYFIPAGTHLMMPQMLLHYDPKYWGDDVLEFKPQRFAEGVVNATKMQGAYFPFSLGPRMCIGQNFSLMESKMTLSLLLRRYSFELSPNYVHAPFQVITMQPQYGANLIVHKL</sequence>
<evidence type="ECO:0000256" key="6">
    <source>
        <dbReference type="ARBA" id="ARBA00022989"/>
    </source>
</evidence>
<keyword evidence="15" id="KW-1185">Reference proteome</keyword>
<comment type="subcellular location">
    <subcellularLocation>
        <location evidence="1">Membrane</location>
    </subcellularLocation>
</comment>
<name>A0AAV1C1H5_OLDCO</name>
<organism evidence="14 15">
    <name type="scientific">Oldenlandia corymbosa var. corymbosa</name>
    <dbReference type="NCBI Taxonomy" id="529605"/>
    <lineage>
        <taxon>Eukaryota</taxon>
        <taxon>Viridiplantae</taxon>
        <taxon>Streptophyta</taxon>
        <taxon>Embryophyta</taxon>
        <taxon>Tracheophyta</taxon>
        <taxon>Spermatophyta</taxon>
        <taxon>Magnoliopsida</taxon>
        <taxon>eudicotyledons</taxon>
        <taxon>Gunneridae</taxon>
        <taxon>Pentapetalae</taxon>
        <taxon>asterids</taxon>
        <taxon>lamiids</taxon>
        <taxon>Gentianales</taxon>
        <taxon>Rubiaceae</taxon>
        <taxon>Rubioideae</taxon>
        <taxon>Spermacoceae</taxon>
        <taxon>Hedyotis-Oldenlandia complex</taxon>
        <taxon>Oldenlandia</taxon>
    </lineage>
</organism>
<evidence type="ECO:0000256" key="12">
    <source>
        <dbReference type="RuleBase" id="RU000461"/>
    </source>
</evidence>
<dbReference type="GO" id="GO:0016705">
    <property type="term" value="F:oxidoreductase activity, acting on paired donors, with incorporation or reduction of molecular oxygen"/>
    <property type="evidence" value="ECO:0007669"/>
    <property type="project" value="InterPro"/>
</dbReference>
<comment type="cofactor">
    <cofactor evidence="11">
        <name>heme</name>
        <dbReference type="ChEBI" id="CHEBI:30413"/>
    </cofactor>
</comment>
<keyword evidence="5 11" id="KW-0479">Metal-binding</keyword>
<evidence type="ECO:0000313" key="15">
    <source>
        <dbReference type="Proteomes" id="UP001161247"/>
    </source>
</evidence>
<evidence type="ECO:0000256" key="1">
    <source>
        <dbReference type="ARBA" id="ARBA00004370"/>
    </source>
</evidence>
<feature type="binding site" description="axial binding residue" evidence="11">
    <location>
        <position position="468"/>
    </location>
    <ligand>
        <name>heme</name>
        <dbReference type="ChEBI" id="CHEBI:30413"/>
    </ligand>
    <ligandPart>
        <name>Fe</name>
        <dbReference type="ChEBI" id="CHEBI:18248"/>
    </ligandPart>
</feature>
<dbReference type="GO" id="GO:0016020">
    <property type="term" value="C:membrane"/>
    <property type="evidence" value="ECO:0007669"/>
    <property type="project" value="UniProtKB-SubCell"/>
</dbReference>
<dbReference type="GO" id="GO:0004497">
    <property type="term" value="F:monooxygenase activity"/>
    <property type="evidence" value="ECO:0007669"/>
    <property type="project" value="UniProtKB-KW"/>
</dbReference>
<keyword evidence="7 12" id="KW-0560">Oxidoreductase</keyword>
<dbReference type="Proteomes" id="UP001161247">
    <property type="component" value="Chromosome 1"/>
</dbReference>
<dbReference type="InterPro" id="IPR002401">
    <property type="entry name" value="Cyt_P450_E_grp-I"/>
</dbReference>
<evidence type="ECO:0000256" key="8">
    <source>
        <dbReference type="ARBA" id="ARBA00023004"/>
    </source>
</evidence>
<dbReference type="PANTHER" id="PTHR24282">
    <property type="entry name" value="CYTOCHROME P450 FAMILY MEMBER"/>
    <property type="match status" value="1"/>
</dbReference>
<keyword evidence="8 11" id="KW-0408">Iron</keyword>
<evidence type="ECO:0000256" key="7">
    <source>
        <dbReference type="ARBA" id="ARBA00023002"/>
    </source>
</evidence>
<evidence type="ECO:0000256" key="11">
    <source>
        <dbReference type="PIRSR" id="PIRSR602401-1"/>
    </source>
</evidence>
<evidence type="ECO:0000256" key="3">
    <source>
        <dbReference type="ARBA" id="ARBA00022617"/>
    </source>
</evidence>
<feature type="transmembrane region" description="Helical" evidence="13">
    <location>
        <begin position="12"/>
        <end position="32"/>
    </location>
</feature>
<evidence type="ECO:0000256" key="10">
    <source>
        <dbReference type="ARBA" id="ARBA00023136"/>
    </source>
</evidence>
<dbReference type="Pfam" id="PF00067">
    <property type="entry name" value="p450"/>
    <property type="match status" value="1"/>
</dbReference>
<dbReference type="PROSITE" id="PS00086">
    <property type="entry name" value="CYTOCHROME_P450"/>
    <property type="match status" value="1"/>
</dbReference>
<keyword evidence="10 13" id="KW-0472">Membrane</keyword>
<dbReference type="EMBL" id="OX459118">
    <property type="protein sequence ID" value="CAI9088913.1"/>
    <property type="molecule type" value="Genomic_DNA"/>
</dbReference>
<dbReference type="AlphaFoldDB" id="A0AAV1C1H5"/>
<proteinExistence type="inferred from homology"/>
<dbReference type="PRINTS" id="PR00463">
    <property type="entry name" value="EP450I"/>
</dbReference>
<gene>
    <name evidence="14" type="ORF">OLC1_LOCUS1372</name>
</gene>
<dbReference type="GO" id="GO:0020037">
    <property type="term" value="F:heme binding"/>
    <property type="evidence" value="ECO:0007669"/>
    <property type="project" value="InterPro"/>
</dbReference>
<protein>
    <submittedName>
        <fullName evidence="14">OLC1v1023369C1</fullName>
    </submittedName>
</protein>
<dbReference type="GO" id="GO:0005506">
    <property type="term" value="F:iron ion binding"/>
    <property type="evidence" value="ECO:0007669"/>
    <property type="project" value="InterPro"/>
</dbReference>
<evidence type="ECO:0000256" key="2">
    <source>
        <dbReference type="ARBA" id="ARBA00010617"/>
    </source>
</evidence>
<dbReference type="InterPro" id="IPR001128">
    <property type="entry name" value="Cyt_P450"/>
</dbReference>
<dbReference type="InterPro" id="IPR036396">
    <property type="entry name" value="Cyt_P450_sf"/>
</dbReference>
<comment type="similarity">
    <text evidence="2 12">Belongs to the cytochrome P450 family.</text>
</comment>
<dbReference type="PRINTS" id="PR00385">
    <property type="entry name" value="P450"/>
</dbReference>
<dbReference type="SUPFAM" id="SSF48264">
    <property type="entry name" value="Cytochrome P450"/>
    <property type="match status" value="1"/>
</dbReference>
<dbReference type="InterPro" id="IPR017972">
    <property type="entry name" value="Cyt_P450_CS"/>
</dbReference>